<proteinExistence type="predicted"/>
<evidence type="ECO:0000256" key="1">
    <source>
        <dbReference type="SAM" id="Phobius"/>
    </source>
</evidence>
<protein>
    <recommendedName>
        <fullName evidence="4">NINE protein</fullName>
    </recommendedName>
</protein>
<dbReference type="AlphaFoldDB" id="A0A7X2IUJ0"/>
<dbReference type="EMBL" id="WKJJ01000031">
    <property type="protein sequence ID" value="MRV76371.1"/>
    <property type="molecule type" value="Genomic_DNA"/>
</dbReference>
<dbReference type="RefSeq" id="WP_154381815.1">
    <property type="nucleotide sequence ID" value="NZ_WKJJ01000031.1"/>
</dbReference>
<organism evidence="2 3">
    <name type="scientific">Pseudoduganella rivuli</name>
    <dbReference type="NCBI Taxonomy" id="2666085"/>
    <lineage>
        <taxon>Bacteria</taxon>
        <taxon>Pseudomonadati</taxon>
        <taxon>Pseudomonadota</taxon>
        <taxon>Betaproteobacteria</taxon>
        <taxon>Burkholderiales</taxon>
        <taxon>Oxalobacteraceae</taxon>
        <taxon>Telluria group</taxon>
        <taxon>Pseudoduganella</taxon>
    </lineage>
</organism>
<keyword evidence="1" id="KW-0472">Membrane</keyword>
<evidence type="ECO:0008006" key="4">
    <source>
        <dbReference type="Google" id="ProtNLM"/>
    </source>
</evidence>
<sequence length="139" mass="14853">MSFAPHKNKTFATLLAALLGGAGVHRYYLKGWGDMGGLLHTASIACVGIVMAVAPQADIYFKLLPLFISILIGFLEALVLGLTPDDKWDARYNPHSGKQSNARWPLAVILVATMMVGATGLIATISRLFDLLYTGGAYG</sequence>
<gene>
    <name evidence="2" type="ORF">GJ700_32140</name>
</gene>
<feature type="transmembrane region" description="Helical" evidence="1">
    <location>
        <begin position="104"/>
        <end position="125"/>
    </location>
</feature>
<keyword evidence="1" id="KW-1133">Transmembrane helix</keyword>
<dbReference type="Proteomes" id="UP000446768">
    <property type="component" value="Unassembled WGS sequence"/>
</dbReference>
<comment type="caution">
    <text evidence="2">The sequence shown here is derived from an EMBL/GenBank/DDBJ whole genome shotgun (WGS) entry which is preliminary data.</text>
</comment>
<evidence type="ECO:0000313" key="2">
    <source>
        <dbReference type="EMBL" id="MRV76371.1"/>
    </source>
</evidence>
<keyword evidence="3" id="KW-1185">Reference proteome</keyword>
<accession>A0A7X2IUJ0</accession>
<name>A0A7X2IUJ0_9BURK</name>
<evidence type="ECO:0000313" key="3">
    <source>
        <dbReference type="Proteomes" id="UP000446768"/>
    </source>
</evidence>
<feature type="transmembrane region" description="Helical" evidence="1">
    <location>
        <begin position="36"/>
        <end position="54"/>
    </location>
</feature>
<keyword evidence="1" id="KW-0812">Transmembrane</keyword>
<reference evidence="2 3" key="1">
    <citation type="submission" date="2019-11" db="EMBL/GenBank/DDBJ databases">
        <title>Novel species isolated from a subtropical stream in China.</title>
        <authorList>
            <person name="Lu H."/>
        </authorList>
    </citation>
    <scope>NUCLEOTIDE SEQUENCE [LARGE SCALE GENOMIC DNA]</scope>
    <source>
        <strain evidence="2 3">FT92W</strain>
    </source>
</reference>
<feature type="transmembrane region" description="Helical" evidence="1">
    <location>
        <begin position="66"/>
        <end position="84"/>
    </location>
</feature>